<proteinExistence type="inferred from homology"/>
<dbReference type="Gene3D" id="1.10.8.10">
    <property type="entry name" value="DNA helicase RuvA subunit, C-terminal domain"/>
    <property type="match status" value="1"/>
</dbReference>
<keyword evidence="7" id="KW-1185">Reference proteome</keyword>
<accession>A0A9W7L9L1</accession>
<dbReference type="SUPFAM" id="SSF54713">
    <property type="entry name" value="Elongation factor Ts (EF-Ts), dimerisation domain"/>
    <property type="match status" value="1"/>
</dbReference>
<dbReference type="Gene3D" id="3.30.479.20">
    <property type="entry name" value="Elongation factor Ts, dimerisation domain"/>
    <property type="match status" value="2"/>
</dbReference>
<comment type="function">
    <text evidence="3 4">Associates with the EF-Tu.GDP complex and induces the exchange of GDP to GTP. It remains bound to the aminoacyl-tRNA.EF-Tu.GTP complex up to the GTP hydrolysis stage on the ribosome.</text>
</comment>
<dbReference type="InterPro" id="IPR014039">
    <property type="entry name" value="Transl_elong_EFTs/EF1B_dimer"/>
</dbReference>
<evidence type="ECO:0000313" key="7">
    <source>
        <dbReference type="Proteomes" id="UP001165065"/>
    </source>
</evidence>
<gene>
    <name evidence="6" type="ORF">TrCOL_g2095</name>
</gene>
<comment type="similarity">
    <text evidence="3 4">Belongs to the EF-Ts family.</text>
</comment>
<dbReference type="Pfam" id="PF00889">
    <property type="entry name" value="EF_TS"/>
    <property type="match status" value="1"/>
</dbReference>
<dbReference type="InterPro" id="IPR036402">
    <property type="entry name" value="EF-Ts_dimer_sf"/>
</dbReference>
<organism evidence="6 7">
    <name type="scientific">Triparma columacea</name>
    <dbReference type="NCBI Taxonomy" id="722753"/>
    <lineage>
        <taxon>Eukaryota</taxon>
        <taxon>Sar</taxon>
        <taxon>Stramenopiles</taxon>
        <taxon>Ochrophyta</taxon>
        <taxon>Bolidophyceae</taxon>
        <taxon>Parmales</taxon>
        <taxon>Triparmaceae</taxon>
        <taxon>Triparma</taxon>
    </lineage>
</organism>
<dbReference type="AlphaFoldDB" id="A0A9W7L9L1"/>
<comment type="subcellular location">
    <subcellularLocation>
        <location evidence="3">Mitochondrion</location>
    </subcellularLocation>
</comment>
<dbReference type="OrthoDB" id="277235at2759"/>
<dbReference type="GO" id="GO:0003746">
    <property type="term" value="F:translation elongation factor activity"/>
    <property type="evidence" value="ECO:0007669"/>
    <property type="project" value="UniProtKB-UniRule"/>
</dbReference>
<evidence type="ECO:0000256" key="2">
    <source>
        <dbReference type="ARBA" id="ARBA00022917"/>
    </source>
</evidence>
<protein>
    <recommendedName>
        <fullName evidence="3">Elongation factor Ts, mitochondrial</fullName>
        <shortName evidence="3">EF-Ts</shortName>
        <shortName evidence="3">EF-TsMt</shortName>
    </recommendedName>
</protein>
<keyword evidence="2 3" id="KW-0648">Protein biosynthesis</keyword>
<dbReference type="PROSITE" id="PS01127">
    <property type="entry name" value="EF_TS_2"/>
    <property type="match status" value="1"/>
</dbReference>
<name>A0A9W7L9L1_9STRA</name>
<dbReference type="Proteomes" id="UP001165065">
    <property type="component" value="Unassembled WGS sequence"/>
</dbReference>
<dbReference type="InterPro" id="IPR018101">
    <property type="entry name" value="Transl_elong_Ts_CS"/>
</dbReference>
<dbReference type="PANTHER" id="PTHR11741:SF0">
    <property type="entry name" value="ELONGATION FACTOR TS, MITOCHONDRIAL"/>
    <property type="match status" value="1"/>
</dbReference>
<dbReference type="GO" id="GO:0005739">
    <property type="term" value="C:mitochondrion"/>
    <property type="evidence" value="ECO:0007669"/>
    <property type="project" value="UniProtKB-SubCell"/>
</dbReference>
<dbReference type="GO" id="GO:0070125">
    <property type="term" value="P:mitochondrial translational elongation"/>
    <property type="evidence" value="ECO:0007669"/>
    <property type="project" value="TreeGrafter"/>
</dbReference>
<evidence type="ECO:0000256" key="4">
    <source>
        <dbReference type="RuleBase" id="RU000642"/>
    </source>
</evidence>
<dbReference type="InterPro" id="IPR001816">
    <property type="entry name" value="Transl_elong_EFTs/EF1B"/>
</dbReference>
<keyword evidence="3" id="KW-0496">Mitochondrion</keyword>
<dbReference type="NCBIfam" id="TIGR00116">
    <property type="entry name" value="tsf"/>
    <property type="match status" value="1"/>
</dbReference>
<keyword evidence="1 3" id="KW-0251">Elongation factor</keyword>
<reference evidence="7" key="1">
    <citation type="journal article" date="2023" name="Commun. Biol.">
        <title>Genome analysis of Parmales, the sister group of diatoms, reveals the evolutionary specialization of diatoms from phago-mixotrophs to photoautotrophs.</title>
        <authorList>
            <person name="Ban H."/>
            <person name="Sato S."/>
            <person name="Yoshikawa S."/>
            <person name="Yamada K."/>
            <person name="Nakamura Y."/>
            <person name="Ichinomiya M."/>
            <person name="Sato N."/>
            <person name="Blanc-Mathieu R."/>
            <person name="Endo H."/>
            <person name="Kuwata A."/>
            <person name="Ogata H."/>
        </authorList>
    </citation>
    <scope>NUCLEOTIDE SEQUENCE [LARGE SCALE GENOMIC DNA]</scope>
</reference>
<dbReference type="Gene3D" id="1.10.286.20">
    <property type="match status" value="1"/>
</dbReference>
<evidence type="ECO:0000259" key="5">
    <source>
        <dbReference type="Pfam" id="PF00889"/>
    </source>
</evidence>
<dbReference type="PANTHER" id="PTHR11741">
    <property type="entry name" value="ELONGATION FACTOR TS"/>
    <property type="match status" value="1"/>
</dbReference>
<evidence type="ECO:0000313" key="6">
    <source>
        <dbReference type="EMBL" id="GMI40168.1"/>
    </source>
</evidence>
<evidence type="ECO:0000256" key="3">
    <source>
        <dbReference type="HAMAP-Rule" id="MF_03135"/>
    </source>
</evidence>
<comment type="caution">
    <text evidence="6">The sequence shown here is derived from an EMBL/GenBank/DDBJ whole genome shotgun (WGS) entry which is preliminary data.</text>
</comment>
<dbReference type="HAMAP" id="MF_00050">
    <property type="entry name" value="EF_Ts"/>
    <property type="match status" value="1"/>
</dbReference>
<feature type="domain" description="Translation elongation factor EFTs/EF1B dimerisation" evidence="5">
    <location>
        <begin position="121"/>
        <end position="355"/>
    </location>
</feature>
<dbReference type="EMBL" id="BRYA01000122">
    <property type="protein sequence ID" value="GMI40168.1"/>
    <property type="molecule type" value="Genomic_DNA"/>
</dbReference>
<sequence length="358" mass="38984">MLRLSKTPSIRLLQALSPPLAPPSAPPLAPLNRLLSSSSSPTVPAALIKELRNLSNSAPLLACRKALLATYTEEGGYDVEEAMKELRKTEGEKTKGKIEGRAMGEGVVSFGPSGTGSFSCISLGCETDFAAKSSTFISFTQSLLSLLPSSSSPTKSTGYPYASNTTEVIEGDKDMKKLWDEALLGVRENMSVRQAYVLDDCEDSYFTSYLHNDLTPVELREGGGPRVGKTGAFVEMGMVESTGDVRRDKEIMEDTGRKLAMHVVAMKPGYLDRGDVPEERRVEEEKVFLEQLEAEEKASGKKGKPEDIKRKIVKGKMAKWEKGNVLMEQEHVANGEEGGQVGKVLKGRGVECRGFKLL</sequence>
<evidence type="ECO:0000256" key="1">
    <source>
        <dbReference type="ARBA" id="ARBA00022768"/>
    </source>
</evidence>